<sequence>MEPRVWSGGDHDNAHANGFKKGQKSDWANYQYGGQGARADGDSYAKGYDSRHGDGHDEGHNNEQSHGYGGHHGNEGHGGWSGHGGHSSPWW</sequence>
<proteinExistence type="predicted"/>
<dbReference type="AlphaFoldDB" id="A0A915DBD3"/>
<evidence type="ECO:0000313" key="2">
    <source>
        <dbReference type="Proteomes" id="UP000887574"/>
    </source>
</evidence>
<name>A0A915DBD3_9BILA</name>
<feature type="compositionally biased region" description="Basic and acidic residues" evidence="1">
    <location>
        <begin position="39"/>
        <end position="63"/>
    </location>
</feature>
<feature type="compositionally biased region" description="Basic and acidic residues" evidence="1">
    <location>
        <begin position="1"/>
        <end position="14"/>
    </location>
</feature>
<dbReference type="Proteomes" id="UP000887574">
    <property type="component" value="Unplaced"/>
</dbReference>
<protein>
    <submittedName>
        <fullName evidence="3">Uncharacterized protein</fullName>
    </submittedName>
</protein>
<keyword evidence="2" id="KW-1185">Reference proteome</keyword>
<evidence type="ECO:0000256" key="1">
    <source>
        <dbReference type="SAM" id="MobiDB-lite"/>
    </source>
</evidence>
<reference evidence="3" key="1">
    <citation type="submission" date="2022-11" db="UniProtKB">
        <authorList>
            <consortium name="WormBaseParasite"/>
        </authorList>
    </citation>
    <scope>IDENTIFICATION</scope>
</reference>
<feature type="region of interest" description="Disordered" evidence="1">
    <location>
        <begin position="1"/>
        <end position="91"/>
    </location>
</feature>
<feature type="compositionally biased region" description="Gly residues" evidence="1">
    <location>
        <begin position="67"/>
        <end position="85"/>
    </location>
</feature>
<accession>A0A915DBD3</accession>
<dbReference type="WBParaSite" id="jg17639">
    <property type="protein sequence ID" value="jg17639"/>
    <property type="gene ID" value="jg17639"/>
</dbReference>
<evidence type="ECO:0000313" key="3">
    <source>
        <dbReference type="WBParaSite" id="jg17639"/>
    </source>
</evidence>
<organism evidence="2 3">
    <name type="scientific">Ditylenchus dipsaci</name>
    <dbReference type="NCBI Taxonomy" id="166011"/>
    <lineage>
        <taxon>Eukaryota</taxon>
        <taxon>Metazoa</taxon>
        <taxon>Ecdysozoa</taxon>
        <taxon>Nematoda</taxon>
        <taxon>Chromadorea</taxon>
        <taxon>Rhabditida</taxon>
        <taxon>Tylenchina</taxon>
        <taxon>Tylenchomorpha</taxon>
        <taxon>Sphaerularioidea</taxon>
        <taxon>Anguinidae</taxon>
        <taxon>Anguininae</taxon>
        <taxon>Ditylenchus</taxon>
    </lineage>
</organism>